<evidence type="ECO:0000313" key="10">
    <source>
        <dbReference type="EMBL" id="TNC09449.1"/>
    </source>
</evidence>
<dbReference type="AlphaFoldDB" id="A0A5C4LAZ9"/>
<dbReference type="InterPro" id="IPR023419">
    <property type="entry name" value="Transthyretin_CS"/>
</dbReference>
<dbReference type="PANTHER" id="PTHR10395:SF7">
    <property type="entry name" value="5-HYDROXYISOURATE HYDROLASE"/>
    <property type="match status" value="1"/>
</dbReference>
<dbReference type="GO" id="GO:0006144">
    <property type="term" value="P:purine nucleobase metabolic process"/>
    <property type="evidence" value="ECO:0007669"/>
    <property type="project" value="UniProtKB-KW"/>
</dbReference>
<evidence type="ECO:0000256" key="1">
    <source>
        <dbReference type="ARBA" id="ARBA00001043"/>
    </source>
</evidence>
<comment type="caution">
    <text evidence="10">The sequence shown here is derived from an EMBL/GenBank/DDBJ whole genome shotgun (WGS) entry which is preliminary data.</text>
</comment>
<feature type="binding site" evidence="7">
    <location>
        <position position="45"/>
    </location>
    <ligand>
        <name>substrate</name>
    </ligand>
</feature>
<dbReference type="Proteomes" id="UP000305267">
    <property type="component" value="Unassembled WGS sequence"/>
</dbReference>
<sequence length="116" mass="12455">MPRLTTHVLDTAHGRPAAGVALQLWRITDGVREEVARTLTNADGRCDAPLLAGESLRPGTYELVFAVGAYFAGAGDAGAGDFLDEVPVRFVVRPGLDHYHVPLLIAPYSYSTYRGS</sequence>
<protein>
    <recommendedName>
        <fullName evidence="8">5-hydroxyisourate hydrolase</fullName>
        <shortName evidence="8">HIU hydrolase</shortName>
        <shortName evidence="8">HIUHase</shortName>
        <ecNumber evidence="8">3.5.2.17</ecNumber>
    </recommendedName>
</protein>
<dbReference type="OrthoDB" id="9800909at2"/>
<evidence type="ECO:0000256" key="6">
    <source>
        <dbReference type="ARBA" id="ARBA00022801"/>
    </source>
</evidence>
<evidence type="ECO:0000259" key="9">
    <source>
        <dbReference type="Pfam" id="PF00576"/>
    </source>
</evidence>
<dbReference type="InterPro" id="IPR036817">
    <property type="entry name" value="Transthyretin/HIU_hydrolase_sf"/>
</dbReference>
<dbReference type="PANTHER" id="PTHR10395">
    <property type="entry name" value="URICASE AND TRANSTHYRETIN-RELATED"/>
    <property type="match status" value="1"/>
</dbReference>
<name>A0A5C4LAZ9_9HYPH</name>
<feature type="binding site" evidence="7">
    <location>
        <position position="7"/>
    </location>
    <ligand>
        <name>substrate</name>
    </ligand>
</feature>
<comment type="similarity">
    <text evidence="3 8">Belongs to the transthyretin family. 5-hydroxyisourate hydrolase subfamily.</text>
</comment>
<evidence type="ECO:0000256" key="2">
    <source>
        <dbReference type="ARBA" id="ARBA00002704"/>
    </source>
</evidence>
<reference evidence="10 11" key="1">
    <citation type="submission" date="2019-06" db="EMBL/GenBank/DDBJ databases">
        <title>Genome of Methylobacterium sp. 17Sr1-39.</title>
        <authorList>
            <person name="Seo T."/>
        </authorList>
    </citation>
    <scope>NUCLEOTIDE SEQUENCE [LARGE SCALE GENOMIC DNA]</scope>
    <source>
        <strain evidence="10 11">17Sr1-39</strain>
    </source>
</reference>
<dbReference type="InterPro" id="IPR000895">
    <property type="entry name" value="Transthyretin/HIU_hydrolase"/>
</dbReference>
<proteinExistence type="inferred from homology"/>
<feature type="domain" description="Transthyretin/hydroxyisourate hydrolase" evidence="9">
    <location>
        <begin position="4"/>
        <end position="115"/>
    </location>
</feature>
<dbReference type="CDD" id="cd05822">
    <property type="entry name" value="TLP_HIUase"/>
    <property type="match status" value="1"/>
</dbReference>
<dbReference type="InterPro" id="IPR023416">
    <property type="entry name" value="Transthyretin/HIU_hydrolase_d"/>
</dbReference>
<comment type="catalytic activity">
    <reaction evidence="1 8">
        <text>5-hydroxyisourate + H2O = 5-hydroxy-2-oxo-4-ureido-2,5-dihydro-1H-imidazole-5-carboxylate + H(+)</text>
        <dbReference type="Rhea" id="RHEA:23736"/>
        <dbReference type="ChEBI" id="CHEBI:15377"/>
        <dbReference type="ChEBI" id="CHEBI:15378"/>
        <dbReference type="ChEBI" id="CHEBI:18072"/>
        <dbReference type="ChEBI" id="CHEBI:58639"/>
        <dbReference type="EC" id="3.5.2.17"/>
    </reaction>
</comment>
<feature type="binding site" evidence="7">
    <location>
        <position position="113"/>
    </location>
    <ligand>
        <name>substrate</name>
    </ligand>
</feature>
<evidence type="ECO:0000256" key="5">
    <source>
        <dbReference type="ARBA" id="ARBA00022631"/>
    </source>
</evidence>
<dbReference type="PRINTS" id="PR00189">
    <property type="entry name" value="TRNSTHYRETIN"/>
</dbReference>
<evidence type="ECO:0000256" key="7">
    <source>
        <dbReference type="PIRSR" id="PIRSR600895-51"/>
    </source>
</evidence>
<accession>A0A5C4LAZ9</accession>
<dbReference type="Gene3D" id="2.60.40.180">
    <property type="entry name" value="Transthyretin/hydroxyisourate hydrolase domain"/>
    <property type="match status" value="1"/>
</dbReference>
<dbReference type="NCBIfam" id="TIGR02962">
    <property type="entry name" value="hdxy_isourate"/>
    <property type="match status" value="1"/>
</dbReference>
<dbReference type="PROSITE" id="PS00769">
    <property type="entry name" value="TRANSTHYRETIN_2"/>
    <property type="match status" value="1"/>
</dbReference>
<keyword evidence="11" id="KW-1185">Reference proteome</keyword>
<dbReference type="EC" id="3.5.2.17" evidence="8"/>
<comment type="subunit">
    <text evidence="4 8">Homotetramer.</text>
</comment>
<dbReference type="EMBL" id="VDDA01000017">
    <property type="protein sequence ID" value="TNC09449.1"/>
    <property type="molecule type" value="Genomic_DNA"/>
</dbReference>
<evidence type="ECO:0000256" key="8">
    <source>
        <dbReference type="RuleBase" id="RU361270"/>
    </source>
</evidence>
<gene>
    <name evidence="10" type="primary">uraH</name>
    <name evidence="10" type="ORF">FF100_26485</name>
</gene>
<comment type="function">
    <text evidence="2">Catalyzes the hydrolysis of 5-hydroxyisourate (HIU) to 2-oxo-4-hydroxy-4-carboxy-5-ureidoimidazoline (OHCU).</text>
</comment>
<organism evidence="10 11">
    <name type="scientific">Methylobacterium terricola</name>
    <dbReference type="NCBI Taxonomy" id="2583531"/>
    <lineage>
        <taxon>Bacteria</taxon>
        <taxon>Pseudomonadati</taxon>
        <taxon>Pseudomonadota</taxon>
        <taxon>Alphaproteobacteria</taxon>
        <taxon>Hyphomicrobiales</taxon>
        <taxon>Methylobacteriaceae</taxon>
        <taxon>Methylobacterium</taxon>
    </lineage>
</organism>
<dbReference type="GO" id="GO:0033971">
    <property type="term" value="F:hydroxyisourate hydrolase activity"/>
    <property type="evidence" value="ECO:0007669"/>
    <property type="project" value="UniProtKB-EC"/>
</dbReference>
<evidence type="ECO:0000313" key="11">
    <source>
        <dbReference type="Proteomes" id="UP000305267"/>
    </source>
</evidence>
<evidence type="ECO:0000256" key="4">
    <source>
        <dbReference type="ARBA" id="ARBA00011881"/>
    </source>
</evidence>
<keyword evidence="5 8" id="KW-0659">Purine metabolism</keyword>
<dbReference type="Pfam" id="PF00576">
    <property type="entry name" value="Transthyretin"/>
    <property type="match status" value="1"/>
</dbReference>
<keyword evidence="6 8" id="KW-0378">Hydrolase</keyword>
<dbReference type="SUPFAM" id="SSF49472">
    <property type="entry name" value="Transthyretin (synonym: prealbumin)"/>
    <property type="match status" value="1"/>
</dbReference>
<evidence type="ECO:0000256" key="3">
    <source>
        <dbReference type="ARBA" id="ARBA00009850"/>
    </source>
</evidence>
<dbReference type="InterPro" id="IPR014306">
    <property type="entry name" value="Hydroxyisourate_hydrolase"/>
</dbReference>